<dbReference type="EMBL" id="CM046396">
    <property type="protein sequence ID" value="KAI8540150.1"/>
    <property type="molecule type" value="Genomic_DNA"/>
</dbReference>
<keyword evidence="2" id="KW-1185">Reference proteome</keyword>
<evidence type="ECO:0000313" key="2">
    <source>
        <dbReference type="Proteomes" id="UP001062846"/>
    </source>
</evidence>
<gene>
    <name evidence="1" type="ORF">RHMOL_Rhmol09G0239900</name>
</gene>
<name>A0ACC0MH24_RHOML</name>
<proteinExistence type="predicted"/>
<protein>
    <submittedName>
        <fullName evidence="1">Uncharacterized protein</fullName>
    </submittedName>
</protein>
<sequence length="222" mass="24463">MVLFPAKVTGAPNTITGITLCNFRGGTADGRLDWGPSFICKGDSNCSDATGNPDMGDDFPLAPDVDHLNPTVRKDLLDWMNWLKTEIGFDGWLFSMATGYSPKITEIYMANTSPDFAIGDYGKFFTYSPDGKTTTNADEHRKQLVQWVQEGRVVTAFAITTKGVLLAAFGGEWSRLKDSNGKPPGMTGVLPQNSVTFIDNQDRKDTESQKIWPFPTDYVMPN</sequence>
<accession>A0ACC0MH24</accession>
<organism evidence="1 2">
    <name type="scientific">Rhododendron molle</name>
    <name type="common">Chinese azalea</name>
    <name type="synonym">Azalea mollis</name>
    <dbReference type="NCBI Taxonomy" id="49168"/>
    <lineage>
        <taxon>Eukaryota</taxon>
        <taxon>Viridiplantae</taxon>
        <taxon>Streptophyta</taxon>
        <taxon>Embryophyta</taxon>
        <taxon>Tracheophyta</taxon>
        <taxon>Spermatophyta</taxon>
        <taxon>Magnoliopsida</taxon>
        <taxon>eudicotyledons</taxon>
        <taxon>Gunneridae</taxon>
        <taxon>Pentapetalae</taxon>
        <taxon>asterids</taxon>
        <taxon>Ericales</taxon>
        <taxon>Ericaceae</taxon>
        <taxon>Ericoideae</taxon>
        <taxon>Rhodoreae</taxon>
        <taxon>Rhododendron</taxon>
    </lineage>
</organism>
<comment type="caution">
    <text evidence="1">The sequence shown here is derived from an EMBL/GenBank/DDBJ whole genome shotgun (WGS) entry which is preliminary data.</text>
</comment>
<evidence type="ECO:0000313" key="1">
    <source>
        <dbReference type="EMBL" id="KAI8540150.1"/>
    </source>
</evidence>
<dbReference type="Proteomes" id="UP001062846">
    <property type="component" value="Chromosome 9"/>
</dbReference>
<reference evidence="1" key="1">
    <citation type="submission" date="2022-02" db="EMBL/GenBank/DDBJ databases">
        <title>Plant Genome Project.</title>
        <authorList>
            <person name="Zhang R.-G."/>
        </authorList>
    </citation>
    <scope>NUCLEOTIDE SEQUENCE</scope>
    <source>
        <strain evidence="1">AT1</strain>
    </source>
</reference>